<gene>
    <name evidence="2" type="ORF">CSUB8521_0722</name>
</gene>
<accession>A0A0A8H8W4</accession>
<dbReference type="KEGG" id="csm:CSUB8521_0722"/>
<dbReference type="InterPro" id="IPR005546">
    <property type="entry name" value="Autotransporte_beta"/>
</dbReference>
<evidence type="ECO:0000259" key="1">
    <source>
        <dbReference type="SMART" id="SM00869"/>
    </source>
</evidence>
<dbReference type="Gene3D" id="2.40.128.130">
    <property type="entry name" value="Autotransporter beta-domain"/>
    <property type="match status" value="1"/>
</dbReference>
<feature type="domain" description="Autotransporter" evidence="1">
    <location>
        <begin position="1048"/>
        <end position="1311"/>
    </location>
</feature>
<dbReference type="Proteomes" id="UP000031135">
    <property type="component" value="Chromosome"/>
</dbReference>
<dbReference type="RefSeq" id="WP_039663472.1">
    <property type="nucleotide sequence ID" value="NZ_CP007772.1"/>
</dbReference>
<name>A0A0A8H8W4_9BACT</name>
<proteinExistence type="predicted"/>
<evidence type="ECO:0000313" key="2">
    <source>
        <dbReference type="EMBL" id="AJC90573.1"/>
    </source>
</evidence>
<dbReference type="HOGENOM" id="CLU_259745_0_0_7"/>
<protein>
    <submittedName>
        <fullName evidence="2">Autotransporter domain protein</fullName>
    </submittedName>
</protein>
<evidence type="ECO:0000313" key="3">
    <source>
        <dbReference type="Proteomes" id="UP000031135"/>
    </source>
</evidence>
<dbReference type="OrthoDB" id="5363724at2"/>
<dbReference type="InterPro" id="IPR036709">
    <property type="entry name" value="Autotransporte_beta_dom_sf"/>
</dbReference>
<dbReference type="EMBL" id="CP007772">
    <property type="protein sequence ID" value="AJC90573.1"/>
    <property type="molecule type" value="Genomic_DNA"/>
</dbReference>
<organism evidence="2 3">
    <name type="scientific">Campylobacter subantarcticus LMG 24374</name>
    <dbReference type="NCBI Taxonomy" id="1388751"/>
    <lineage>
        <taxon>Bacteria</taxon>
        <taxon>Pseudomonadati</taxon>
        <taxon>Campylobacterota</taxon>
        <taxon>Epsilonproteobacteria</taxon>
        <taxon>Campylobacterales</taxon>
        <taxon>Campylobacteraceae</taxon>
        <taxon>Campylobacter</taxon>
    </lineage>
</organism>
<dbReference type="SUPFAM" id="SSF103515">
    <property type="entry name" value="Autotransporter"/>
    <property type="match status" value="1"/>
</dbReference>
<sequence>MIIRLISSLDVLQKTGSLAGGGIHKMSSQSNNLLATNDIKSLNCRKILLSLSVISFLQTCVDASIATASDKISNGSVKIVKATDVCDAKQTDCTISTTINNSTTIENIRKNITITSDGVIKVESSNIGLPNPAIVVRNVTIENIKNEGLISSKSAGIRIQSSSIDNVTNTGTIEGDRGIYFAGGTIGSIYNSGTIIANSNELDFSGQRLGAIVVQSKAHISDINNGGFISFNSGSGIVISQGSPIEKEEFEIETIVNSGTIKWDGTKENLSSDKIGNGIYTENMYTTTIGKIDNSGLIDVYNGMFFASDTIIETINNTGTILAKQDGIVLGDERKVEQVSKTDSNEYNINIKTINNTGTILADRYGVFIENSESKNHIETIQVSGIIIGNKAGIYNQSGSIENIILNSNAIISGNTGIINEGTLGKSNDDIKSDNNAISLNEATISASIEQKGKIIHDSNGNAIDNKGTILGNIVLSNKSKIIGVVNNEKLIQGSIKLNDSFINAIDNKGTIENSIDLTKSHIDSISNTGMIKEGLKLNNSSINAIDNKGTIENSIDLTKSHIDSISNTGMIKEGLKLDNSSVDYIENFKTLSIELEQSSSVGKIVNFNDTKIEIHNNSKVGILENKQGSITIDKDETSSIDNIINSGTIENYFQNKDKMENIINDEDATVTGIHNHGVIQGGIFNNGNIDKSLVNQGNVDTISNNGSITSIVNCHSNKCNKNMDDVAYIDNIQNNELTTFDLKNISSINHIYNQERANISIIYNDSNIDNIYNIGTIGDEKTSLFDDKVYGIVNNGNINQLKNDGVIFNGIYNNGTVKIDNTGTIYGGIVNSGTIFLDNAQDKYGEKASIGKSSQGYHLENNNNGIIKINGWYFNAPEYESEKDRLENSIAIGGDNLEDIHLNKIYINTANVVQGAIYDGNTFFTDSNGDIKGHEINDGKGVNADSIEDPTGLFDFVNLGGGKYSTQLDLNELSGETLAKSIIYSARLRNINISNILRETNFKNFQTEFDQVSSMDLSTETEEYGNDADLLAELEDIFIFNKNPKATNYSFLIPYYSNFSITTGGNSKRLKGNTFGLVGGTQKELPNDNGVIGFYLGHEKSSKEQAYQRLKFDDKSYYGGLTYYGVLARKGIDQYYISIDTILDYTDTILDKTYKNNSAHVGSDIKTYGYGIDIKTGANYYNTLDIARISPEIGLSYYGISNESFFLKHFNNAKETYNGEHFNFVDLSAVLKVHKPWSDKLKTSIVAGSIINLYNDAKGSMKLGKNKITADIETSKYYGFGQLGLSYAIAKNAELSLNYSGVFTFSNTASHSMFFKLGLWW</sequence>
<reference evidence="2 3" key="1">
    <citation type="journal article" date="2014" name="Genome Biol. Evol.">
        <title>Comparative Genomics of the Campylobacter lari Group.</title>
        <authorList>
            <person name="Miller W.G."/>
            <person name="Yee E."/>
            <person name="Chapman M.H."/>
            <person name="Smith T.P."/>
            <person name="Bono J.L."/>
            <person name="Huynh S."/>
            <person name="Parker C.T."/>
            <person name="Vandamme P."/>
            <person name="Luong K."/>
            <person name="Korlach J."/>
        </authorList>
    </citation>
    <scope>NUCLEOTIDE SEQUENCE [LARGE SCALE GENOMIC DNA]</scope>
    <source>
        <strain evidence="2 3">LMG 24374</strain>
    </source>
</reference>
<dbReference type="SMART" id="SM00869">
    <property type="entry name" value="Autotransporter"/>
    <property type="match status" value="1"/>
</dbReference>